<evidence type="ECO:0000313" key="3">
    <source>
        <dbReference type="Proteomes" id="UP000236731"/>
    </source>
</evidence>
<accession>A0A1H5ZLY3</accession>
<keyword evidence="3" id="KW-1185">Reference proteome</keyword>
<keyword evidence="1" id="KW-0732">Signal</keyword>
<dbReference type="EMBL" id="FNUT01000007">
    <property type="protein sequence ID" value="SEG37528.1"/>
    <property type="molecule type" value="Genomic_DNA"/>
</dbReference>
<feature type="chain" id="PRO_5009291676" description="MetA-pathway of phenol degradation" evidence="1">
    <location>
        <begin position="24"/>
        <end position="223"/>
    </location>
</feature>
<proteinExistence type="predicted"/>
<dbReference type="RefSeq" id="WP_200818797.1">
    <property type="nucleotide sequence ID" value="NZ_CP049246.1"/>
</dbReference>
<gene>
    <name evidence="2" type="ORF">SAMN05421877_10783</name>
</gene>
<evidence type="ECO:0000313" key="2">
    <source>
        <dbReference type="EMBL" id="SEG37528.1"/>
    </source>
</evidence>
<reference evidence="3" key="1">
    <citation type="submission" date="2016-10" db="EMBL/GenBank/DDBJ databases">
        <authorList>
            <person name="Varghese N."/>
            <person name="Submissions S."/>
        </authorList>
    </citation>
    <scope>NUCLEOTIDE SEQUENCE [LARGE SCALE GENOMIC DNA]</scope>
    <source>
        <strain evidence="3">DSM 22361</strain>
    </source>
</reference>
<protein>
    <recommendedName>
        <fullName evidence="4">MetA-pathway of phenol degradation</fullName>
    </recommendedName>
</protein>
<evidence type="ECO:0008006" key="4">
    <source>
        <dbReference type="Google" id="ProtNLM"/>
    </source>
</evidence>
<sequence>MKNLLTYLFAAFLAIGTTCTAFGQEGPALRVQNPPLNMEMLVGSRGLSYQMIVNKKFQSVPRLGFFSVMNFQTDWKSSEMKDYMMQGNLTFEIIKGLDISSGFIWVPFQGIRPSAGIMYTYANPTWLVVANPRIDLTKDTNGEVLALAEYKPQLKENLKLYTRLQGLYTQNVSNDYHARSYIMARAGVTLGDVTFGVGANFDFYGPQKITDKNIGGFVQVSLF</sequence>
<feature type="signal peptide" evidence="1">
    <location>
        <begin position="1"/>
        <end position="23"/>
    </location>
</feature>
<dbReference type="Proteomes" id="UP000236731">
    <property type="component" value="Unassembled WGS sequence"/>
</dbReference>
<name>A0A1H5ZLY3_9SPHI</name>
<evidence type="ECO:0000256" key="1">
    <source>
        <dbReference type="SAM" id="SignalP"/>
    </source>
</evidence>
<organism evidence="2 3">
    <name type="scientific">Sphingobacterium lactis</name>
    <dbReference type="NCBI Taxonomy" id="797291"/>
    <lineage>
        <taxon>Bacteria</taxon>
        <taxon>Pseudomonadati</taxon>
        <taxon>Bacteroidota</taxon>
        <taxon>Sphingobacteriia</taxon>
        <taxon>Sphingobacteriales</taxon>
        <taxon>Sphingobacteriaceae</taxon>
        <taxon>Sphingobacterium</taxon>
    </lineage>
</organism>
<dbReference type="AlphaFoldDB" id="A0A1H5ZLY3"/>